<evidence type="ECO:0000256" key="1">
    <source>
        <dbReference type="SAM" id="MobiDB-lite"/>
    </source>
</evidence>
<dbReference type="RefSeq" id="WP_322440752.1">
    <property type="nucleotide sequence ID" value="NZ_JAXOTQ010000016.1"/>
</dbReference>
<evidence type="ECO:0000259" key="3">
    <source>
        <dbReference type="Pfam" id="PF07331"/>
    </source>
</evidence>
<feature type="domain" description="DUF1468" evidence="3">
    <location>
        <begin position="79"/>
        <end position="212"/>
    </location>
</feature>
<evidence type="ECO:0000313" key="5">
    <source>
        <dbReference type="Proteomes" id="UP001290101"/>
    </source>
</evidence>
<feature type="transmembrane region" description="Helical" evidence="2">
    <location>
        <begin position="185"/>
        <end position="209"/>
    </location>
</feature>
<name>A0ABU5JDI4_9ACTN</name>
<feature type="transmembrane region" description="Helical" evidence="2">
    <location>
        <begin position="142"/>
        <end position="165"/>
    </location>
</feature>
<evidence type="ECO:0000256" key="2">
    <source>
        <dbReference type="SAM" id="Phobius"/>
    </source>
</evidence>
<reference evidence="4 5" key="1">
    <citation type="submission" date="2023-12" db="EMBL/GenBank/DDBJ databases">
        <title>Micromonospora sp. nov., isolated from Atacama Desert.</title>
        <authorList>
            <person name="Carro L."/>
            <person name="Golinska P."/>
            <person name="Klenk H.-P."/>
            <person name="Goodfellow M."/>
        </authorList>
    </citation>
    <scope>NUCLEOTIDE SEQUENCE [LARGE SCALE GENOMIC DNA]</scope>
    <source>
        <strain evidence="4 5">4G53</strain>
    </source>
</reference>
<accession>A0ABU5JDI4</accession>
<organism evidence="4 5">
    <name type="scientific">Micromonospora sicca</name>
    <dbReference type="NCBI Taxonomy" id="2202420"/>
    <lineage>
        <taxon>Bacteria</taxon>
        <taxon>Bacillati</taxon>
        <taxon>Actinomycetota</taxon>
        <taxon>Actinomycetes</taxon>
        <taxon>Micromonosporales</taxon>
        <taxon>Micromonosporaceae</taxon>
        <taxon>Micromonospora</taxon>
    </lineage>
</organism>
<feature type="transmembrane region" description="Helical" evidence="2">
    <location>
        <begin position="78"/>
        <end position="98"/>
    </location>
</feature>
<keyword evidence="5" id="KW-1185">Reference proteome</keyword>
<dbReference type="EMBL" id="JAXOTQ010000016">
    <property type="protein sequence ID" value="MDZ5490653.1"/>
    <property type="molecule type" value="Genomic_DNA"/>
</dbReference>
<protein>
    <submittedName>
        <fullName evidence="4">Tripartite tricarboxylate transporter TctB family protein</fullName>
    </submittedName>
</protein>
<keyword evidence="2" id="KW-1133">Transmembrane helix</keyword>
<dbReference type="Pfam" id="PF07331">
    <property type="entry name" value="TctB"/>
    <property type="match status" value="1"/>
</dbReference>
<gene>
    <name evidence="4" type="ORF">U2F25_14415</name>
</gene>
<keyword evidence="2" id="KW-0472">Membrane</keyword>
<keyword evidence="2" id="KW-0812">Transmembrane</keyword>
<comment type="caution">
    <text evidence="4">The sequence shown here is derived from an EMBL/GenBank/DDBJ whole genome shotgun (WGS) entry which is preliminary data.</text>
</comment>
<evidence type="ECO:0000313" key="4">
    <source>
        <dbReference type="EMBL" id="MDZ5490653.1"/>
    </source>
</evidence>
<feature type="transmembrane region" description="Helical" evidence="2">
    <location>
        <begin position="110"/>
        <end position="130"/>
    </location>
</feature>
<sequence length="215" mass="21856">MTSAPDGARTPGSPGGRSAAGDTPPGARVAGPAGSTAAEEPRVGEAGLDGLSLEEALHRVEEAEHEGRPPAAGPLSNVLAAAAVVAFGVAALVGSARLGLGTARSPESGTWPLLVSGALAVLGLGLLATARRTSDAERFSRASWLVLAGLATMVVFVAVIEIIGFEIPAALLAFVWLRFLGREGWRTSIVTSLAMVVAFYLVFVAALSVPIPHLF</sequence>
<proteinExistence type="predicted"/>
<feature type="region of interest" description="Disordered" evidence="1">
    <location>
        <begin position="1"/>
        <end position="44"/>
    </location>
</feature>
<dbReference type="InterPro" id="IPR009936">
    <property type="entry name" value="DUF1468"/>
</dbReference>
<dbReference type="Proteomes" id="UP001290101">
    <property type="component" value="Unassembled WGS sequence"/>
</dbReference>